<evidence type="ECO:0000313" key="3">
    <source>
        <dbReference type="EMBL" id="OGF08790.1"/>
    </source>
</evidence>
<gene>
    <name evidence="3" type="ORF">A2024_00725</name>
</gene>
<feature type="region of interest" description="Disordered" evidence="1">
    <location>
        <begin position="1"/>
        <end position="21"/>
    </location>
</feature>
<evidence type="ECO:0000256" key="2">
    <source>
        <dbReference type="SAM" id="Phobius"/>
    </source>
</evidence>
<dbReference type="AlphaFoldDB" id="A0A1F5R2Y6"/>
<protein>
    <submittedName>
        <fullName evidence="3">Uncharacterized protein</fullName>
    </submittedName>
</protein>
<keyword evidence="2" id="KW-0472">Membrane</keyword>
<feature type="transmembrane region" description="Helical" evidence="2">
    <location>
        <begin position="30"/>
        <end position="54"/>
    </location>
</feature>
<dbReference type="EMBL" id="MFFM01000046">
    <property type="protein sequence ID" value="OGF08790.1"/>
    <property type="molecule type" value="Genomic_DNA"/>
</dbReference>
<reference evidence="3 4" key="1">
    <citation type="journal article" date="2016" name="Nat. Commun.">
        <title>Thousands of microbial genomes shed light on interconnected biogeochemical processes in an aquifer system.</title>
        <authorList>
            <person name="Anantharaman K."/>
            <person name="Brown C.T."/>
            <person name="Hug L.A."/>
            <person name="Sharon I."/>
            <person name="Castelle C.J."/>
            <person name="Probst A.J."/>
            <person name="Thomas B.C."/>
            <person name="Singh A."/>
            <person name="Wilkins M.J."/>
            <person name="Karaoz U."/>
            <person name="Brodie E.L."/>
            <person name="Williams K.H."/>
            <person name="Hubbard S.S."/>
            <person name="Banfield J.F."/>
        </authorList>
    </citation>
    <scope>NUCLEOTIDE SEQUENCE [LARGE SCALE GENOMIC DNA]</scope>
</reference>
<organism evidence="3 4">
    <name type="scientific">Candidatus Edwardsbacteria bacterium GWF2_54_11</name>
    <dbReference type="NCBI Taxonomy" id="1817851"/>
    <lineage>
        <taxon>Bacteria</taxon>
        <taxon>Candidatus Edwardsiibacteriota</taxon>
    </lineage>
</organism>
<evidence type="ECO:0000256" key="1">
    <source>
        <dbReference type="SAM" id="MobiDB-lite"/>
    </source>
</evidence>
<keyword evidence="2" id="KW-1133">Transmembrane helix</keyword>
<proteinExistence type="predicted"/>
<feature type="compositionally biased region" description="Basic and acidic residues" evidence="1">
    <location>
        <begin position="1"/>
        <end position="20"/>
    </location>
</feature>
<sequence>MSYRGHPDDRPRRPEADNSRGHKLRRLTTYAGYGLGGAVLAGVVLILIFNGALLNGYGKRKLEHTYAAAHPGSTLRIGRLYYVVGPNRLVARSVTLSTANSTYKAGRISLTGVRWLQFLLGKSALVDAMANAGLDASKLDMEFSRSRYGIRCKRLQAMAPSSELTAEGIELSPLAGDEEICTKNPFQTTRYSVSVPECRVSGLNFGEMLKGASCQARAVHFIRPAFDAFAYHEKPPGPFVKSPLMVNEALAAIRLPVRVDSLRITDGRVAYRDRVAPGAAPGVLTFTEVNLGAEGITNRGQTADSIVLRAQGKMMDAGLLKMRLAVPAASPDLSFKCSGSLGAMDLTRLGPFLSIVEHYDISSGRAIGAEFWITVASGRARGRVQANFSDLTIAVLDKSTGSEKGLDNRIASFLANQFKIRGTNSPEASAPMKVGRVNYRRKPSDTFLQVVWYALKSGVLDVIHQ</sequence>
<comment type="caution">
    <text evidence="3">The sequence shown here is derived from an EMBL/GenBank/DDBJ whole genome shotgun (WGS) entry which is preliminary data.</text>
</comment>
<keyword evidence="2" id="KW-0812">Transmembrane</keyword>
<name>A0A1F5R2Y6_9BACT</name>
<dbReference type="Proteomes" id="UP000177230">
    <property type="component" value="Unassembled WGS sequence"/>
</dbReference>
<accession>A0A1F5R2Y6</accession>
<evidence type="ECO:0000313" key="4">
    <source>
        <dbReference type="Proteomes" id="UP000177230"/>
    </source>
</evidence>